<sequence>MAEDVETNEDMNEKLLRENGPNIIDALMYDPSKAFDEARARGVLSREDYDKLEGEESNADKLRKCLHIVDGKGEECAKTFLEIIYSIRGTYPRLGPWIEGYPRNVEEDGPQKIEEDDRGREETSVHDAERMLQNLSDTDLHFFLKMERSSFSKGLWKEFPNVCDAVREAQLLPKCDLEVNGRASCIFFRFVKILLYYFNFV</sequence>
<name>A0A8C4Q8E0_EPTBU</name>
<dbReference type="PROSITE" id="PS50209">
    <property type="entry name" value="CARD"/>
    <property type="match status" value="1"/>
</dbReference>
<evidence type="ECO:0000313" key="4">
    <source>
        <dbReference type="Proteomes" id="UP000694388"/>
    </source>
</evidence>
<feature type="region of interest" description="Disordered" evidence="1">
    <location>
        <begin position="105"/>
        <end position="126"/>
    </location>
</feature>
<reference evidence="3" key="1">
    <citation type="submission" date="2025-08" db="UniProtKB">
        <authorList>
            <consortium name="Ensembl"/>
        </authorList>
    </citation>
    <scope>IDENTIFICATION</scope>
</reference>
<dbReference type="Proteomes" id="UP000694388">
    <property type="component" value="Unplaced"/>
</dbReference>
<reference evidence="3" key="2">
    <citation type="submission" date="2025-09" db="UniProtKB">
        <authorList>
            <consortium name="Ensembl"/>
        </authorList>
    </citation>
    <scope>IDENTIFICATION</scope>
</reference>
<evidence type="ECO:0000256" key="1">
    <source>
        <dbReference type="SAM" id="MobiDB-lite"/>
    </source>
</evidence>
<dbReference type="GeneTree" id="ENSGT00930000152730"/>
<feature type="domain" description="CARD" evidence="2">
    <location>
        <begin position="8"/>
        <end position="84"/>
    </location>
</feature>
<protein>
    <recommendedName>
        <fullName evidence="2">CARD domain-containing protein</fullName>
    </recommendedName>
</protein>
<dbReference type="GO" id="GO:0042981">
    <property type="term" value="P:regulation of apoptotic process"/>
    <property type="evidence" value="ECO:0007669"/>
    <property type="project" value="InterPro"/>
</dbReference>
<organism evidence="3 4">
    <name type="scientific">Eptatretus burgeri</name>
    <name type="common">Inshore hagfish</name>
    <dbReference type="NCBI Taxonomy" id="7764"/>
    <lineage>
        <taxon>Eukaryota</taxon>
        <taxon>Metazoa</taxon>
        <taxon>Chordata</taxon>
        <taxon>Craniata</taxon>
        <taxon>Vertebrata</taxon>
        <taxon>Cyclostomata</taxon>
        <taxon>Myxini</taxon>
        <taxon>Myxiniformes</taxon>
        <taxon>Myxinidae</taxon>
        <taxon>Eptatretinae</taxon>
        <taxon>Eptatretus</taxon>
    </lineage>
</organism>
<keyword evidence="4" id="KW-1185">Reference proteome</keyword>
<dbReference type="AlphaFoldDB" id="A0A8C4Q8E0"/>
<dbReference type="InterPro" id="IPR001315">
    <property type="entry name" value="CARD"/>
</dbReference>
<dbReference type="Pfam" id="PF00619">
    <property type="entry name" value="CARD"/>
    <property type="match status" value="1"/>
</dbReference>
<accession>A0A8C4Q8E0</accession>
<dbReference type="Gene3D" id="1.10.533.10">
    <property type="entry name" value="Death Domain, Fas"/>
    <property type="match status" value="1"/>
</dbReference>
<dbReference type="InterPro" id="IPR011029">
    <property type="entry name" value="DEATH-like_dom_sf"/>
</dbReference>
<dbReference type="CDD" id="cd01671">
    <property type="entry name" value="CARD"/>
    <property type="match status" value="1"/>
</dbReference>
<dbReference type="SUPFAM" id="SSF47986">
    <property type="entry name" value="DEATH domain"/>
    <property type="match status" value="1"/>
</dbReference>
<evidence type="ECO:0000313" key="3">
    <source>
        <dbReference type="Ensembl" id="ENSEBUP00000011596.1"/>
    </source>
</evidence>
<evidence type="ECO:0000259" key="2">
    <source>
        <dbReference type="PROSITE" id="PS50209"/>
    </source>
</evidence>
<proteinExistence type="predicted"/>
<dbReference type="Ensembl" id="ENSEBUT00000012168.1">
    <property type="protein sequence ID" value="ENSEBUP00000011596.1"/>
    <property type="gene ID" value="ENSEBUG00000007433.1"/>
</dbReference>